<name>E1R9L7_SEDSS</name>
<organism evidence="2 3">
    <name type="scientific">Sediminispirochaeta smaragdinae (strain DSM 11293 / JCM 15392 / SEBR 4228)</name>
    <name type="common">Spirochaeta smaragdinae</name>
    <dbReference type="NCBI Taxonomy" id="573413"/>
    <lineage>
        <taxon>Bacteria</taxon>
        <taxon>Pseudomonadati</taxon>
        <taxon>Spirochaetota</taxon>
        <taxon>Spirochaetia</taxon>
        <taxon>Spirochaetales</taxon>
        <taxon>Spirochaetaceae</taxon>
        <taxon>Sediminispirochaeta</taxon>
    </lineage>
</organism>
<dbReference type="EMBL" id="CP002116">
    <property type="protein sequence ID" value="ADK83186.1"/>
    <property type="molecule type" value="Genomic_DNA"/>
</dbReference>
<dbReference type="HOGENOM" id="CLU_347104_0_0_12"/>
<feature type="region of interest" description="Disordered" evidence="1">
    <location>
        <begin position="1"/>
        <end position="28"/>
    </location>
</feature>
<feature type="compositionally biased region" description="Basic and acidic residues" evidence="1">
    <location>
        <begin position="329"/>
        <end position="347"/>
    </location>
</feature>
<gene>
    <name evidence="2" type="ordered locus">Spirs_4105</name>
</gene>
<keyword evidence="3" id="KW-1185">Reference proteome</keyword>
<dbReference type="AlphaFoldDB" id="E1R9L7"/>
<sequence length="813" mass="94647">MTMAKQPPKRYRPGELDRTRNRLGPLSKEEAQRMAELLGGEVGTERDDPILEERYRKLKERAYGDKILQADTLSVSETRENPGISKADETFFRQEGGIKRSYTSRFRIWYLASRPEFAIMRRRTAWAALWPFSHPQELLHPKFVLNSSEIFYRRIETVVLSLRGILRRVEKNRIHQLRSPFYRKIAESIKEWEIEALHRELSRIQLHPRHVSIRDFSRVVFFLYRPFIQLQKLSPVMIQRAFRHLYDLSLLELPKRNLEADRMRRYYAAASSELYYIFETLPVRCFPLLLLLFAEKPMQYRELLDEKEEKILEFFRLNKQEVIDSPAPKSEETPSEEKEPKQTETEHTTAQATDEEQETSDIPEHESIGFRRSLLMLERLFPGSGWMGLSDHPDLFPYFDPILKLPQESGLIPPGDPMQYVVILTAILSELLYGFREAEMGSFLDEKETPTEIAPIFEEIEGNWHRFLDELIEKQYLGTLRDYCRNVERSFDFVLSEYGKRIEADILFLRQRYLFPNLQHSIPKYLRPRNLPPIPKFYESVSQLKTLFACMAMEEGAQSLKNPTQTYRFPVPNTLSRRLDTILDQGEGSRSFKNLARYSYAVTLVLDRILQQEHSAPTPLYRHVDQRQDLPVYSVTSLDTGKLLRRFEARRSPTPDIEELTGNYDELTGLAGNGLVERELCAVLAERSGSTAVLRIRSGCERALESAKRIESELRLFQDQLFRLFGNDFLAILTETEKDTAVEVAKRIAQRLELPEKPGPVISVLIPPEKEEKEQTDVQGLLGEIEASVPAGPLPLGSRIYLWNGEEQKPELL</sequence>
<dbReference type="Proteomes" id="UP000002318">
    <property type="component" value="Chromosome"/>
</dbReference>
<dbReference type="KEGG" id="ssm:Spirs_4105"/>
<feature type="region of interest" description="Disordered" evidence="1">
    <location>
        <begin position="325"/>
        <end position="364"/>
    </location>
</feature>
<evidence type="ECO:0008006" key="4">
    <source>
        <dbReference type="Google" id="ProtNLM"/>
    </source>
</evidence>
<proteinExistence type="predicted"/>
<evidence type="ECO:0000313" key="2">
    <source>
        <dbReference type="EMBL" id="ADK83186.1"/>
    </source>
</evidence>
<evidence type="ECO:0000256" key="1">
    <source>
        <dbReference type="SAM" id="MobiDB-lite"/>
    </source>
</evidence>
<accession>E1R9L7</accession>
<dbReference type="eggNOG" id="ENOG5033PP0">
    <property type="taxonomic scope" value="Bacteria"/>
</dbReference>
<evidence type="ECO:0000313" key="3">
    <source>
        <dbReference type="Proteomes" id="UP000002318"/>
    </source>
</evidence>
<dbReference type="RefSeq" id="WP_013256642.1">
    <property type="nucleotide sequence ID" value="NC_014364.1"/>
</dbReference>
<reference evidence="2 3" key="1">
    <citation type="journal article" date="2010" name="Stand. Genomic Sci.">
        <title>Complete genome sequence of Spirochaeta smaragdinae type strain (SEBR 4228).</title>
        <authorList>
            <person name="Mavromatis K."/>
            <person name="Yasawong M."/>
            <person name="Chertkov O."/>
            <person name="Lapidus A."/>
            <person name="Lucas S."/>
            <person name="Nolan M."/>
            <person name="Del Rio T.G."/>
            <person name="Tice H."/>
            <person name="Cheng J.F."/>
            <person name="Pitluck S."/>
            <person name="Liolios K."/>
            <person name="Ivanova N."/>
            <person name="Tapia R."/>
            <person name="Han C."/>
            <person name="Bruce D."/>
            <person name="Goodwin L."/>
            <person name="Pati A."/>
            <person name="Chen A."/>
            <person name="Palaniappan K."/>
            <person name="Land M."/>
            <person name="Hauser L."/>
            <person name="Chang Y.J."/>
            <person name="Jeffries C.D."/>
            <person name="Detter J.C."/>
            <person name="Rohde M."/>
            <person name="Brambilla E."/>
            <person name="Spring S."/>
            <person name="Goker M."/>
            <person name="Sikorski J."/>
            <person name="Woyke T."/>
            <person name="Bristow J."/>
            <person name="Eisen J.A."/>
            <person name="Markowitz V."/>
            <person name="Hugenholtz P."/>
            <person name="Klenk H.P."/>
            <person name="Kyrpides N.C."/>
        </authorList>
    </citation>
    <scope>NUCLEOTIDE SEQUENCE [LARGE SCALE GENOMIC DNA]</scope>
    <source>
        <strain evidence="3">DSM 11293 / JCM 15392 / SEBR 4228</strain>
    </source>
</reference>
<protein>
    <recommendedName>
        <fullName evidence="4">GGDEF domain-containing protein</fullName>
    </recommendedName>
</protein>